<evidence type="ECO:0000256" key="1">
    <source>
        <dbReference type="SAM" id="Phobius"/>
    </source>
</evidence>
<proteinExistence type="predicted"/>
<sequence length="75" mass="7563">MEVLLDVESGLVAVVGAGFEARSDAGVRARASFWGSGALFAIIVATFAVFIAAGPVAADELLGLTPPPNTTPLYG</sequence>
<keyword evidence="1" id="KW-0812">Transmembrane</keyword>
<name>A0AAV2AD79_9ARAC</name>
<protein>
    <submittedName>
        <fullName evidence="2">Uncharacterized protein</fullName>
    </submittedName>
</protein>
<accession>A0AAV2AD79</accession>
<feature type="transmembrane region" description="Helical" evidence="1">
    <location>
        <begin position="38"/>
        <end position="58"/>
    </location>
</feature>
<gene>
    <name evidence="2" type="ORF">LARSCL_LOCUS11894</name>
</gene>
<dbReference type="AlphaFoldDB" id="A0AAV2AD79"/>
<keyword evidence="1" id="KW-0472">Membrane</keyword>
<dbReference type="EMBL" id="CAXIEN010000151">
    <property type="protein sequence ID" value="CAL1281994.1"/>
    <property type="molecule type" value="Genomic_DNA"/>
</dbReference>
<keyword evidence="1" id="KW-1133">Transmembrane helix</keyword>
<evidence type="ECO:0000313" key="3">
    <source>
        <dbReference type="Proteomes" id="UP001497382"/>
    </source>
</evidence>
<dbReference type="Proteomes" id="UP001497382">
    <property type="component" value="Unassembled WGS sequence"/>
</dbReference>
<evidence type="ECO:0000313" key="2">
    <source>
        <dbReference type="EMBL" id="CAL1281994.1"/>
    </source>
</evidence>
<keyword evidence="3" id="KW-1185">Reference proteome</keyword>
<organism evidence="2 3">
    <name type="scientific">Larinioides sclopetarius</name>
    <dbReference type="NCBI Taxonomy" id="280406"/>
    <lineage>
        <taxon>Eukaryota</taxon>
        <taxon>Metazoa</taxon>
        <taxon>Ecdysozoa</taxon>
        <taxon>Arthropoda</taxon>
        <taxon>Chelicerata</taxon>
        <taxon>Arachnida</taxon>
        <taxon>Araneae</taxon>
        <taxon>Araneomorphae</taxon>
        <taxon>Entelegynae</taxon>
        <taxon>Araneoidea</taxon>
        <taxon>Araneidae</taxon>
        <taxon>Larinioides</taxon>
    </lineage>
</organism>
<comment type="caution">
    <text evidence="2">The sequence shown here is derived from an EMBL/GenBank/DDBJ whole genome shotgun (WGS) entry which is preliminary data.</text>
</comment>
<reference evidence="2 3" key="1">
    <citation type="submission" date="2024-04" db="EMBL/GenBank/DDBJ databases">
        <authorList>
            <person name="Rising A."/>
            <person name="Reimegard J."/>
            <person name="Sonavane S."/>
            <person name="Akerstrom W."/>
            <person name="Nylinder S."/>
            <person name="Hedman E."/>
            <person name="Kallberg Y."/>
        </authorList>
    </citation>
    <scope>NUCLEOTIDE SEQUENCE [LARGE SCALE GENOMIC DNA]</scope>
</reference>